<evidence type="ECO:0000256" key="1">
    <source>
        <dbReference type="SAM" id="Phobius"/>
    </source>
</evidence>
<dbReference type="EMBL" id="AY266269">
    <property type="protein sequence ID" value="AAP22003.1"/>
    <property type="molecule type" value="Genomic_DNA"/>
</dbReference>
<reference evidence="3" key="1">
    <citation type="journal article" date="2006" name="J. Biotechnol.">
        <title>Under the influence of the active deodorant ingredient 4-hydroxy-3-methoxybenzyl alcohol, the skin bacterium Corynebacterium jeikeium moderately responds with differential gene expression.</title>
        <authorList>
            <person name="Brune I."/>
            <person name="Becker A."/>
            <person name="Paarmann D."/>
            <person name="Albersmeier A."/>
            <person name="Kalinowski J."/>
            <person name="Puhler A."/>
            <person name="Tauch A."/>
        </authorList>
    </citation>
    <scope>NUCLEOTIDE SEQUENCE</scope>
    <source>
        <strain evidence="3">A501</strain>
        <plasmid evidence="3">pA501</plasmid>
    </source>
</reference>
<geneLocation type="plasmid" evidence="3">
    <name>pA501</name>
</geneLocation>
<keyword evidence="1" id="KW-0812">Transmembrane</keyword>
<feature type="transmembrane region" description="Helical" evidence="1">
    <location>
        <begin position="46"/>
        <end position="68"/>
    </location>
</feature>
<organism evidence="3">
    <name type="scientific">Corynebacterium jeikeium</name>
    <dbReference type="NCBI Taxonomy" id="38289"/>
    <lineage>
        <taxon>Bacteria</taxon>
        <taxon>Bacillati</taxon>
        <taxon>Actinomycetota</taxon>
        <taxon>Actinomycetes</taxon>
        <taxon>Mycobacteriales</taxon>
        <taxon>Corynebacteriaceae</taxon>
        <taxon>Corynebacterium</taxon>
    </lineage>
</organism>
<feature type="transmembrane region" description="Helical" evidence="1">
    <location>
        <begin position="21"/>
        <end position="40"/>
    </location>
</feature>
<evidence type="ECO:0000313" key="3">
    <source>
        <dbReference type="EMBL" id="AAP22003.1"/>
    </source>
</evidence>
<dbReference type="AlphaFoldDB" id="Q79JE4"/>
<protein>
    <submittedName>
        <fullName evidence="3">BlsE</fullName>
    </submittedName>
</protein>
<evidence type="ECO:0000259" key="2">
    <source>
        <dbReference type="Pfam" id="PF03703"/>
    </source>
</evidence>
<accession>Q79JE4</accession>
<feature type="domain" description="YdbS-like PH" evidence="2">
    <location>
        <begin position="71"/>
        <end position="134"/>
    </location>
</feature>
<sequence length="152" mass="17129">MQPRHLRITSSVCKREYITSALGLLLFAAAFTLLYSLDVLWSREEWFILVCAIIACVDIALSSVAPILKKKTTEVRIDDLSITLTKGILIRTRETIPRSNVTMVVRSVNPFDRRWGHEKVTVKASSTELRLPVLPSGSAVDISRMLGIEFER</sequence>
<gene>
    <name evidence="3" type="primary">blsE</name>
</gene>
<name>Q79JE4_CORJE</name>
<dbReference type="RefSeq" id="WP_010976347.1">
    <property type="nucleotide sequence ID" value="NC_004774.1"/>
</dbReference>
<keyword evidence="1" id="KW-1133">Transmembrane helix</keyword>
<keyword evidence="3" id="KW-0614">Plasmid</keyword>
<dbReference type="Pfam" id="PF03703">
    <property type="entry name" value="bPH_2"/>
    <property type="match status" value="1"/>
</dbReference>
<dbReference type="InterPro" id="IPR005182">
    <property type="entry name" value="YdbS-like_PH"/>
</dbReference>
<proteinExistence type="predicted"/>
<keyword evidence="1" id="KW-0472">Membrane</keyword>